<dbReference type="Gene3D" id="1.20.58.80">
    <property type="entry name" value="Phosphotransferase system, lactose/cellobiose-type IIA subunit"/>
    <property type="match status" value="1"/>
</dbReference>
<dbReference type="PANTHER" id="PTHR34382:SF7">
    <property type="entry name" value="PTS SYSTEM N,N'-DIACETYLCHITOBIOSE-SPECIFIC EIIA COMPONENT"/>
    <property type="match status" value="1"/>
</dbReference>
<evidence type="ECO:0000256" key="2">
    <source>
        <dbReference type="ARBA" id="ARBA00022597"/>
    </source>
</evidence>
<gene>
    <name evidence="8" type="ORF">GV64_21975</name>
</gene>
<evidence type="ECO:0000313" key="8">
    <source>
        <dbReference type="EMBL" id="KEI73029.1"/>
    </source>
</evidence>
<name>A0A081KFV3_9GAMM</name>
<dbReference type="Pfam" id="PF02255">
    <property type="entry name" value="PTS_IIA"/>
    <property type="match status" value="1"/>
</dbReference>
<comment type="cofactor">
    <cofactor evidence="6">
        <name>Mg(2+)</name>
        <dbReference type="ChEBI" id="CHEBI:18420"/>
    </cofactor>
    <text evidence="6">Binds 1 Mg(2+) ion per trimer.</text>
</comment>
<protein>
    <submittedName>
        <fullName evidence="8">Molecular chaperone TorD</fullName>
    </submittedName>
</protein>
<dbReference type="PIRSF" id="PIRSF000699">
    <property type="entry name" value="PTS_IILac_III"/>
    <property type="match status" value="1"/>
</dbReference>
<dbReference type="GO" id="GO:0016740">
    <property type="term" value="F:transferase activity"/>
    <property type="evidence" value="ECO:0007669"/>
    <property type="project" value="UniProtKB-KW"/>
</dbReference>
<dbReference type="eggNOG" id="COG1447">
    <property type="taxonomic scope" value="Bacteria"/>
</dbReference>
<keyword evidence="9" id="KW-1185">Reference proteome</keyword>
<reference evidence="8 9" key="1">
    <citation type="submission" date="2014-06" db="EMBL/GenBank/DDBJ databases">
        <title>Whole Genome Sequences of Three Symbiotic Endozoicomonas Bacteria.</title>
        <authorList>
            <person name="Neave M.J."/>
            <person name="Apprill A."/>
            <person name="Voolstra C.R."/>
        </authorList>
    </citation>
    <scope>NUCLEOTIDE SEQUENCE [LARGE SCALE GENOMIC DNA]</scope>
    <source>
        <strain evidence="8 9">DSM 22380</strain>
    </source>
</reference>
<dbReference type="PANTHER" id="PTHR34382">
    <property type="entry name" value="PTS SYSTEM N,N'-DIACETYLCHITOBIOSE-SPECIFIC EIIA COMPONENT"/>
    <property type="match status" value="1"/>
</dbReference>
<feature type="active site" description="Tele-phosphohistidine intermediate" evidence="5">
    <location>
        <position position="75"/>
    </location>
</feature>
<evidence type="ECO:0000256" key="7">
    <source>
        <dbReference type="PROSITE-ProRule" id="PRU00418"/>
    </source>
</evidence>
<keyword evidence="3" id="KW-0808">Transferase</keyword>
<evidence type="ECO:0000256" key="1">
    <source>
        <dbReference type="ARBA" id="ARBA00022448"/>
    </source>
</evidence>
<evidence type="ECO:0000256" key="5">
    <source>
        <dbReference type="PIRSR" id="PIRSR000699-1"/>
    </source>
</evidence>
<keyword evidence="4" id="KW-0598">Phosphotransferase system</keyword>
<organism evidence="8 9">
    <name type="scientific">Endozoicomonas elysicola</name>
    <dbReference type="NCBI Taxonomy" id="305900"/>
    <lineage>
        <taxon>Bacteria</taxon>
        <taxon>Pseudomonadati</taxon>
        <taxon>Pseudomonadota</taxon>
        <taxon>Gammaproteobacteria</taxon>
        <taxon>Oceanospirillales</taxon>
        <taxon>Endozoicomonadaceae</taxon>
        <taxon>Endozoicomonas</taxon>
    </lineage>
</organism>
<feature type="modified residue" description="Phosphohistidine; by HPr" evidence="7">
    <location>
        <position position="75"/>
    </location>
</feature>
<dbReference type="EMBL" id="JOJP01000001">
    <property type="protein sequence ID" value="KEI73029.1"/>
    <property type="molecule type" value="Genomic_DNA"/>
</dbReference>
<evidence type="ECO:0000256" key="6">
    <source>
        <dbReference type="PIRSR" id="PIRSR000699-2"/>
    </source>
</evidence>
<comment type="caution">
    <text evidence="8">The sequence shown here is derived from an EMBL/GenBank/DDBJ whole genome shotgun (WGS) entry which is preliminary data.</text>
</comment>
<keyword evidence="1" id="KW-0813">Transport</keyword>
<dbReference type="RefSeq" id="WP_020581745.1">
    <property type="nucleotide sequence ID" value="NZ_JOJP01000001.1"/>
</dbReference>
<dbReference type="STRING" id="305900.GV64_21975"/>
<dbReference type="CDD" id="cd00215">
    <property type="entry name" value="PTS_IIA_lac"/>
    <property type="match status" value="1"/>
</dbReference>
<keyword evidence="6" id="KW-0479">Metal-binding</keyword>
<evidence type="ECO:0000313" key="9">
    <source>
        <dbReference type="Proteomes" id="UP000027997"/>
    </source>
</evidence>
<evidence type="ECO:0000256" key="3">
    <source>
        <dbReference type="ARBA" id="ARBA00022679"/>
    </source>
</evidence>
<dbReference type="GO" id="GO:0046872">
    <property type="term" value="F:metal ion binding"/>
    <property type="evidence" value="ECO:0007669"/>
    <property type="project" value="UniProtKB-KW"/>
</dbReference>
<dbReference type="Proteomes" id="UP000027997">
    <property type="component" value="Unassembled WGS sequence"/>
</dbReference>
<feature type="binding site" evidence="6">
    <location>
        <position position="78"/>
    </location>
    <ligand>
        <name>Mg(2+)</name>
        <dbReference type="ChEBI" id="CHEBI:18420"/>
        <note>ligand shared between all trimeric partners</note>
    </ligand>
</feature>
<dbReference type="PROSITE" id="PS51095">
    <property type="entry name" value="PTS_EIIA_TYPE_3"/>
    <property type="match status" value="1"/>
</dbReference>
<evidence type="ECO:0000256" key="4">
    <source>
        <dbReference type="ARBA" id="ARBA00022683"/>
    </source>
</evidence>
<dbReference type="SUPFAM" id="SSF46973">
    <property type="entry name" value="Enzyme IIa from lactose specific PTS, IIa-lac"/>
    <property type="match status" value="1"/>
</dbReference>
<dbReference type="AlphaFoldDB" id="A0A081KFV3"/>
<keyword evidence="2" id="KW-0762">Sugar transport</keyword>
<dbReference type="GO" id="GO:0009401">
    <property type="term" value="P:phosphoenolpyruvate-dependent sugar phosphotransferase system"/>
    <property type="evidence" value="ECO:0007669"/>
    <property type="project" value="UniProtKB-KW"/>
</dbReference>
<dbReference type="InterPro" id="IPR036542">
    <property type="entry name" value="PTS_IIA_lac/cel_sf"/>
</dbReference>
<sequence length="103" mass="11292">MNVDNVVMELIVKSGEAKSQAMEALSHARCGDFDKAEKSLADSREAGRLAHKMQTALIAADGGEGKVPVSLLLVHAQDHLMNSMLAQDLVEEMVRIYQRLETK</sequence>
<keyword evidence="6" id="KW-0460">Magnesium</keyword>
<dbReference type="InterPro" id="IPR003188">
    <property type="entry name" value="PTS_IIA_lac/cel"/>
</dbReference>
<proteinExistence type="predicted"/>
<accession>A0A081KFV3</accession>